<dbReference type="EMBL" id="HP429373">
    <property type="protein sequence ID" value="ADN29873.1"/>
    <property type="molecule type" value="mRNA"/>
</dbReference>
<dbReference type="CDD" id="cd11056">
    <property type="entry name" value="CYP6-like"/>
    <property type="match status" value="1"/>
</dbReference>
<organism evidence="15">
    <name type="scientific">Triatoma matogrossensis</name>
    <dbReference type="NCBI Taxonomy" id="162370"/>
    <lineage>
        <taxon>Eukaryota</taxon>
        <taxon>Metazoa</taxon>
        <taxon>Ecdysozoa</taxon>
        <taxon>Arthropoda</taxon>
        <taxon>Hexapoda</taxon>
        <taxon>Insecta</taxon>
        <taxon>Pterygota</taxon>
        <taxon>Neoptera</taxon>
        <taxon>Paraneoptera</taxon>
        <taxon>Hemiptera</taxon>
        <taxon>Heteroptera</taxon>
        <taxon>Panheteroptera</taxon>
        <taxon>Cimicomorpha</taxon>
        <taxon>Reduviidae</taxon>
        <taxon>Triatominae</taxon>
        <taxon>Triatoma</taxon>
    </lineage>
</organism>
<keyword evidence="5 13" id="KW-0349">Heme</keyword>
<feature type="binding site" description="axial binding residue" evidence="13">
    <location>
        <position position="446"/>
    </location>
    <ligand>
        <name>heme</name>
        <dbReference type="ChEBI" id="CHEBI:30413"/>
    </ligand>
    <ligandPart>
        <name>Fe</name>
        <dbReference type="ChEBI" id="CHEBI:18248"/>
    </ligandPart>
</feature>
<comment type="similarity">
    <text evidence="4 14">Belongs to the cytochrome P450 family.</text>
</comment>
<dbReference type="GO" id="GO:0005789">
    <property type="term" value="C:endoplasmic reticulum membrane"/>
    <property type="evidence" value="ECO:0007669"/>
    <property type="project" value="UniProtKB-SubCell"/>
</dbReference>
<evidence type="ECO:0000256" key="10">
    <source>
        <dbReference type="ARBA" id="ARBA00023004"/>
    </source>
</evidence>
<reference evidence="15" key="1">
    <citation type="journal article" date="2012" name="Am. J. Trop. Med. Hyg.">
        <title>An insight into the sialotranscriptome of Triatoma matogrossensis, a kissing bug associated with fogo selvagem in South America.</title>
        <authorList>
            <person name="Assumpcao T.C."/>
            <person name="Eaton D.P."/>
            <person name="Pham V.M."/>
            <person name="Francischetti I.M."/>
            <person name="Aoki V."/>
            <person name="Hans-Filho G."/>
            <person name="Rivitti E.A."/>
            <person name="Valenzuela J.G."/>
            <person name="Diaz L.A."/>
            <person name="Ribeiro J.M."/>
        </authorList>
    </citation>
    <scope>NUCLEOTIDE SEQUENCE</scope>
    <source>
        <tissue evidence="15">Salivary gland</tissue>
    </source>
</reference>
<evidence type="ECO:0000256" key="4">
    <source>
        <dbReference type="ARBA" id="ARBA00010617"/>
    </source>
</evidence>
<dbReference type="PANTHER" id="PTHR24292:SF54">
    <property type="entry name" value="CYP9F3-RELATED"/>
    <property type="match status" value="1"/>
</dbReference>
<protein>
    <submittedName>
        <fullName evidence="15">Cytochrome P450-like protein</fullName>
    </submittedName>
</protein>
<accession>E2J7F5</accession>
<sequence>MLLILGILFVTCCILLWALSSPFYWKSKGVPYLFPLPLFGSYLTSFLLSNKDFYAKLYKNYPNEKYFGLHFYTRPALLIRDPSIMKDIFMKDFEYFTSNGLYSNFDNDPFGENLLFLHGQEWKKLRLKLTRQFTPSKLRLMNDYVENIMKNATDFINKSIKQNEPIEIVKMNTNIATDVIVQAVYGIETDCFEDKSLFSSLGMKMFSPKTNTNMLFGTVSPKLNDFLKVNIFEKDVTEFVENVMKDVIEYREKNQFNKKDFLDAMINVMKTNENNNKNEIYFPDKTRVPEYTFKTALAQALLLISAGSESVAMAMSFFLYEISLNQEIQDKCREEIMAVVNETGTDIRYEDINKLTYLDMTIKETVRKHPLFVILFRKCTKRYQFRNSNLTIEPGTLLLAPVRSIQWDPNNYPDPESFIPERFSNENKASIDAGAYLPFGLGPRTCLGKYFARLEMLLVISRLLRNYRFTMSSKTEVPVKVCKYTRIVTPNPGIWLNVEPINQF</sequence>
<evidence type="ECO:0000256" key="6">
    <source>
        <dbReference type="ARBA" id="ARBA00022723"/>
    </source>
</evidence>
<evidence type="ECO:0000256" key="7">
    <source>
        <dbReference type="ARBA" id="ARBA00022824"/>
    </source>
</evidence>
<keyword evidence="6 13" id="KW-0479">Metal-binding</keyword>
<evidence type="ECO:0000256" key="11">
    <source>
        <dbReference type="ARBA" id="ARBA00023033"/>
    </source>
</evidence>
<evidence type="ECO:0000256" key="1">
    <source>
        <dbReference type="ARBA" id="ARBA00001971"/>
    </source>
</evidence>
<dbReference type="Pfam" id="PF00067">
    <property type="entry name" value="p450"/>
    <property type="match status" value="1"/>
</dbReference>
<dbReference type="PRINTS" id="PR00463">
    <property type="entry name" value="EP450I"/>
</dbReference>
<dbReference type="AlphaFoldDB" id="E2J7F5"/>
<proteinExistence type="evidence at transcript level"/>
<dbReference type="PANTHER" id="PTHR24292">
    <property type="entry name" value="CYTOCHROME P450"/>
    <property type="match status" value="1"/>
</dbReference>
<dbReference type="InterPro" id="IPR001128">
    <property type="entry name" value="Cyt_P450"/>
</dbReference>
<keyword evidence="11 14" id="KW-0503">Monooxygenase</keyword>
<keyword evidence="8" id="KW-0492">Microsome</keyword>
<dbReference type="FunFam" id="1.10.630.10:FF:000042">
    <property type="entry name" value="Cytochrome P450"/>
    <property type="match status" value="1"/>
</dbReference>
<dbReference type="PRINTS" id="PR00385">
    <property type="entry name" value="P450"/>
</dbReference>
<dbReference type="GO" id="GO:0020037">
    <property type="term" value="F:heme binding"/>
    <property type="evidence" value="ECO:0007669"/>
    <property type="project" value="InterPro"/>
</dbReference>
<dbReference type="InterPro" id="IPR017972">
    <property type="entry name" value="Cyt_P450_CS"/>
</dbReference>
<keyword evidence="10 13" id="KW-0408">Iron</keyword>
<dbReference type="SUPFAM" id="SSF48264">
    <property type="entry name" value="Cytochrome P450"/>
    <property type="match status" value="1"/>
</dbReference>
<evidence type="ECO:0000256" key="9">
    <source>
        <dbReference type="ARBA" id="ARBA00023002"/>
    </source>
</evidence>
<keyword evidence="12" id="KW-0472">Membrane</keyword>
<name>E2J7F5_9HEMI</name>
<evidence type="ECO:0000256" key="5">
    <source>
        <dbReference type="ARBA" id="ARBA00022617"/>
    </source>
</evidence>
<evidence type="ECO:0000256" key="13">
    <source>
        <dbReference type="PIRSR" id="PIRSR602401-1"/>
    </source>
</evidence>
<evidence type="ECO:0000256" key="3">
    <source>
        <dbReference type="ARBA" id="ARBA00004406"/>
    </source>
</evidence>
<evidence type="ECO:0000256" key="2">
    <source>
        <dbReference type="ARBA" id="ARBA00004174"/>
    </source>
</evidence>
<dbReference type="GO" id="GO:0005506">
    <property type="term" value="F:iron ion binding"/>
    <property type="evidence" value="ECO:0007669"/>
    <property type="project" value="InterPro"/>
</dbReference>
<comment type="subcellular location">
    <subcellularLocation>
        <location evidence="3">Endoplasmic reticulum membrane</location>
        <topology evidence="3">Peripheral membrane protein</topology>
    </subcellularLocation>
    <subcellularLocation>
        <location evidence="2">Microsome membrane</location>
        <topology evidence="2">Peripheral membrane protein</topology>
    </subcellularLocation>
</comment>
<evidence type="ECO:0000256" key="12">
    <source>
        <dbReference type="ARBA" id="ARBA00023136"/>
    </source>
</evidence>
<evidence type="ECO:0000256" key="14">
    <source>
        <dbReference type="RuleBase" id="RU000461"/>
    </source>
</evidence>
<dbReference type="Gene3D" id="1.10.630.10">
    <property type="entry name" value="Cytochrome P450"/>
    <property type="match status" value="1"/>
</dbReference>
<dbReference type="InterPro" id="IPR002401">
    <property type="entry name" value="Cyt_P450_E_grp-I"/>
</dbReference>
<evidence type="ECO:0000256" key="8">
    <source>
        <dbReference type="ARBA" id="ARBA00022848"/>
    </source>
</evidence>
<dbReference type="PROSITE" id="PS00086">
    <property type="entry name" value="CYTOCHROME_P450"/>
    <property type="match status" value="1"/>
</dbReference>
<dbReference type="InterPro" id="IPR050476">
    <property type="entry name" value="Insect_CytP450_Detox"/>
</dbReference>
<evidence type="ECO:0000313" key="15">
    <source>
        <dbReference type="EMBL" id="ADN29873.1"/>
    </source>
</evidence>
<dbReference type="GO" id="GO:0016705">
    <property type="term" value="F:oxidoreductase activity, acting on paired donors, with incorporation or reduction of molecular oxygen"/>
    <property type="evidence" value="ECO:0007669"/>
    <property type="project" value="InterPro"/>
</dbReference>
<keyword evidence="7" id="KW-0256">Endoplasmic reticulum</keyword>
<dbReference type="InterPro" id="IPR036396">
    <property type="entry name" value="Cyt_P450_sf"/>
</dbReference>
<keyword evidence="9 14" id="KW-0560">Oxidoreductase</keyword>
<dbReference type="GO" id="GO:0004497">
    <property type="term" value="F:monooxygenase activity"/>
    <property type="evidence" value="ECO:0007669"/>
    <property type="project" value="UniProtKB-KW"/>
</dbReference>
<comment type="cofactor">
    <cofactor evidence="1 13">
        <name>heme</name>
        <dbReference type="ChEBI" id="CHEBI:30413"/>
    </cofactor>
</comment>